<accession>A0ABW6IAF9</accession>
<dbReference type="Pfam" id="PF13450">
    <property type="entry name" value="NAD_binding_8"/>
    <property type="match status" value="1"/>
</dbReference>
<dbReference type="RefSeq" id="WP_377961189.1">
    <property type="nucleotide sequence ID" value="NZ_JBHZOL010000020.1"/>
</dbReference>
<reference evidence="2 3" key="1">
    <citation type="submission" date="2024-10" db="EMBL/GenBank/DDBJ databases">
        <authorList>
            <person name="Ratan Roy A."/>
            <person name="Morales Sandoval P.H."/>
            <person name="De Los Santos Villalobos S."/>
            <person name="Chakraborty S."/>
            <person name="Mukherjee J."/>
        </authorList>
    </citation>
    <scope>NUCLEOTIDE SEQUENCE [LARGE SCALE GENOMIC DNA]</scope>
    <source>
        <strain evidence="2 3">S1</strain>
    </source>
</reference>
<dbReference type="InterPro" id="IPR002937">
    <property type="entry name" value="Amino_oxidase"/>
</dbReference>
<dbReference type="InterPro" id="IPR036188">
    <property type="entry name" value="FAD/NAD-bd_sf"/>
</dbReference>
<dbReference type="PANTHER" id="PTHR16128">
    <property type="entry name" value="FAD/NAD(P)-BINDING OXIDOREDUCTASE FAMILY PROTEIN"/>
    <property type="match status" value="1"/>
</dbReference>
<sequence length="357" mass="38609">MTEIVVVGAGLAGLVCAQQLAQAGYRVSVLEKSRGLGGRLATRRLQNTCADQGTRSLQADSELLRSLIAHLVPIDILQPWSAQAYRWQAQQLVASQSSAHYSAPQGITAVAKFLAKGLTIQRQCRVIALSREADTWQLQIQTPDAVTALTAKVVVLAIPAPQALDLLKPLRAEVVSTDAIAALEQIRYWPCLSVIAGYPPHCFGQFGALPLPGWWVEFTNDADLAWVGLESSKRPEADFPLIVLQSSTAFAQAYGETTDLLATGKQLLQSAAGRILPWLSQPDWLQGHRWRYGFVAQPQVEPLLTLAADPWLLICGDGHGGAGVTAALQSGFATADSLNQQLEQRSLLAPSELWQHL</sequence>
<dbReference type="PANTHER" id="PTHR16128:SF5">
    <property type="entry name" value="FAD_NAD(P)-BINDING OXIDOREDUCTASE FAMILY PROTEIN"/>
    <property type="match status" value="1"/>
</dbReference>
<dbReference type="PRINTS" id="PR00420">
    <property type="entry name" value="RNGMNOXGNASE"/>
</dbReference>
<evidence type="ECO:0000313" key="3">
    <source>
        <dbReference type="Proteomes" id="UP001600165"/>
    </source>
</evidence>
<organism evidence="2 3">
    <name type="scientific">Almyronema epifaneia S1</name>
    <dbReference type="NCBI Taxonomy" id="2991925"/>
    <lineage>
        <taxon>Bacteria</taxon>
        <taxon>Bacillati</taxon>
        <taxon>Cyanobacteriota</taxon>
        <taxon>Cyanophyceae</taxon>
        <taxon>Nodosilineales</taxon>
        <taxon>Nodosilineaceae</taxon>
        <taxon>Almyronema</taxon>
        <taxon>Almyronema epifaneia</taxon>
    </lineage>
</organism>
<dbReference type="EMBL" id="JBHZOL010000020">
    <property type="protein sequence ID" value="MFE4105141.1"/>
    <property type="molecule type" value="Genomic_DNA"/>
</dbReference>
<dbReference type="Gene3D" id="3.90.660.10">
    <property type="match status" value="1"/>
</dbReference>
<dbReference type="SUPFAM" id="SSF51905">
    <property type="entry name" value="FAD/NAD(P)-binding domain"/>
    <property type="match status" value="1"/>
</dbReference>
<evidence type="ECO:0000313" key="2">
    <source>
        <dbReference type="EMBL" id="MFE4105141.1"/>
    </source>
</evidence>
<protein>
    <submittedName>
        <fullName evidence="2">NAD(P)/FAD-dependent oxidoreductase</fullName>
    </submittedName>
</protein>
<evidence type="ECO:0000259" key="1">
    <source>
        <dbReference type="Pfam" id="PF01593"/>
    </source>
</evidence>
<dbReference type="Pfam" id="PF01593">
    <property type="entry name" value="Amino_oxidase"/>
    <property type="match status" value="1"/>
</dbReference>
<proteinExistence type="predicted"/>
<dbReference type="Gene3D" id="3.50.50.60">
    <property type="entry name" value="FAD/NAD(P)-binding domain"/>
    <property type="match status" value="1"/>
</dbReference>
<feature type="domain" description="Amine oxidase" evidence="1">
    <location>
        <begin position="104"/>
        <end position="337"/>
    </location>
</feature>
<gene>
    <name evidence="2" type="ORF">ACFVKH_02550</name>
</gene>
<comment type="caution">
    <text evidence="2">The sequence shown here is derived from an EMBL/GenBank/DDBJ whole genome shotgun (WGS) entry which is preliminary data.</text>
</comment>
<dbReference type="Proteomes" id="UP001600165">
    <property type="component" value="Unassembled WGS sequence"/>
</dbReference>
<keyword evidence="3" id="KW-1185">Reference proteome</keyword>
<name>A0ABW6IAF9_9CYAN</name>